<feature type="region of interest" description="Disordered" evidence="1">
    <location>
        <begin position="72"/>
        <end position="104"/>
    </location>
</feature>
<sequence length="417" mass="46833">MFGCCLRQDRDTETLEQPILDVGLILQDYVWEKFVQSQLKMTRLCLRREQFIVDVPMNYFLFETFKQKITPRIRPETGRIPGQSHTNGHNASDNKASQGKNKKDLYSEKQSNTVQIATDFFNNTDVPQTYKFRLEKTRKAAMNVSFQKGFTVNGNARITLGLPSLVGQSSSEMNAGVTISVSKVSGEVVEESVVLEVTSDILVEKRSKFVAKVMMAESHVMYDFKVSTRMSMPSGGAPGHVVRKKDNRIFFSLIIKNLEDVFKSYQRQTTVVELESDLPTKVKVIELETRGVLEGVRLSDQMILLDSVPLPSPTRTVTREKHEEQVEKKSVSLDYVPLQTYTSLPFRSPPLDTPVIEEVDEEESNDNNCFPSSADRRSLPMGVIPSIHTTAPSSTCSSPLSEKEHSDASDTSKSTTV</sequence>
<dbReference type="RefSeq" id="XP_055869170.1">
    <property type="nucleotide sequence ID" value="XM_056013195.1"/>
</dbReference>
<dbReference type="OrthoDB" id="9977517at2759"/>
<dbReference type="PANTHER" id="PTHR39369:SF6">
    <property type="entry name" value="LIN-24 (TWENTY-FOUR) LIKE"/>
    <property type="match status" value="1"/>
</dbReference>
<feature type="compositionally biased region" description="Basic and acidic residues" evidence="1">
    <location>
        <begin position="401"/>
        <end position="410"/>
    </location>
</feature>
<dbReference type="Gene3D" id="2.170.15.10">
    <property type="entry name" value="Proaerolysin, chain A, domain 3"/>
    <property type="match status" value="1"/>
</dbReference>
<evidence type="ECO:0000313" key="3">
    <source>
        <dbReference type="RefSeq" id="XP_055869170.1"/>
    </source>
</evidence>
<feature type="compositionally biased region" description="Polar residues" evidence="1">
    <location>
        <begin position="83"/>
        <end position="99"/>
    </location>
</feature>
<feature type="region of interest" description="Disordered" evidence="1">
    <location>
        <begin position="358"/>
        <end position="417"/>
    </location>
</feature>
<dbReference type="PANTHER" id="PTHR39369">
    <property type="entry name" value="LIN-24 (TWENTY-FOUR) LIKE"/>
    <property type="match status" value="1"/>
</dbReference>
<dbReference type="OMA" id="QFTHEYL"/>
<evidence type="ECO:0000256" key="1">
    <source>
        <dbReference type="SAM" id="MobiDB-lite"/>
    </source>
</evidence>
<name>A0A9W2Z2N8_BIOGL</name>
<gene>
    <name evidence="3" type="primary">LOC129923195</name>
</gene>
<reference evidence="3" key="1">
    <citation type="submission" date="2025-08" db="UniProtKB">
        <authorList>
            <consortium name="RefSeq"/>
        </authorList>
    </citation>
    <scope>IDENTIFICATION</scope>
</reference>
<evidence type="ECO:0000313" key="2">
    <source>
        <dbReference type="Proteomes" id="UP001165740"/>
    </source>
</evidence>
<dbReference type="Proteomes" id="UP001165740">
    <property type="component" value="Chromosome 15"/>
</dbReference>
<keyword evidence="2" id="KW-1185">Reference proteome</keyword>
<dbReference type="AlphaFoldDB" id="A0A9W2Z2N8"/>
<feature type="compositionally biased region" description="Polar residues" evidence="1">
    <location>
        <begin position="387"/>
        <end position="400"/>
    </location>
</feature>
<organism evidence="2 3">
    <name type="scientific">Biomphalaria glabrata</name>
    <name type="common">Bloodfluke planorb</name>
    <name type="synonym">Freshwater snail</name>
    <dbReference type="NCBI Taxonomy" id="6526"/>
    <lineage>
        <taxon>Eukaryota</taxon>
        <taxon>Metazoa</taxon>
        <taxon>Spiralia</taxon>
        <taxon>Lophotrochozoa</taxon>
        <taxon>Mollusca</taxon>
        <taxon>Gastropoda</taxon>
        <taxon>Heterobranchia</taxon>
        <taxon>Euthyneura</taxon>
        <taxon>Panpulmonata</taxon>
        <taxon>Hygrophila</taxon>
        <taxon>Lymnaeoidea</taxon>
        <taxon>Planorbidae</taxon>
        <taxon>Biomphalaria</taxon>
    </lineage>
</organism>
<protein>
    <submittedName>
        <fullName evidence="3">Uncharacterized protein LOC129923195</fullName>
    </submittedName>
</protein>
<dbReference type="GeneID" id="129923195"/>
<proteinExistence type="predicted"/>
<accession>A0A9W2Z2N8</accession>